<evidence type="ECO:0000259" key="2">
    <source>
        <dbReference type="PROSITE" id="PS51471"/>
    </source>
</evidence>
<protein>
    <submittedName>
        <fullName evidence="3">Prolyl 4-hydroxylase</fullName>
    </submittedName>
</protein>
<reference evidence="3" key="1">
    <citation type="journal article" date="2014" name="Int. J. Syst. Evol. Microbiol.">
        <title>Complete genome sequence of Corynebacterium casei LMG S-19264T (=DSM 44701T), isolated from a smear-ripened cheese.</title>
        <authorList>
            <consortium name="US DOE Joint Genome Institute (JGI-PGF)"/>
            <person name="Walter F."/>
            <person name="Albersmeier A."/>
            <person name="Kalinowski J."/>
            <person name="Ruckert C."/>
        </authorList>
    </citation>
    <scope>NUCLEOTIDE SEQUENCE</scope>
    <source>
        <strain evidence="3">NBRC 110023</strain>
    </source>
</reference>
<feature type="domain" description="Fe2OG dioxygenase" evidence="2">
    <location>
        <begin position="118"/>
        <end position="234"/>
    </location>
</feature>
<comment type="caution">
    <text evidence="3">The sequence shown here is derived from an EMBL/GenBank/DDBJ whole genome shotgun (WGS) entry which is preliminary data.</text>
</comment>
<dbReference type="InterPro" id="IPR018655">
    <property type="entry name" value="DUF2086"/>
</dbReference>
<keyword evidence="4" id="KW-1185">Reference proteome</keyword>
<dbReference type="AlphaFoldDB" id="A0AA37T2T9"/>
<proteinExistence type="inferred from homology"/>
<sequence>MSIPRRINALDWTATRIMLNEHGYAYLPSILNQEECLQLAQLYDQPTTGFRSHINMARYNFGRGEYKYFSYPLPNIVSQLRSSFYPYLAKITNEWEYQLKTGRQWPETLEQLTETCHQANQMRPTPLLLRYTKGDYNCLHQDLYGEIHFPLQVIIQLSAQSEYSGGELVLVEQRPRMQSRPMVIPFEQGSAIIIPVRDRPVKGLRGWRRNQMRHGVSELTQGTRHTLGLIFHDAN</sequence>
<keyword evidence="1" id="KW-0408">Iron</keyword>
<dbReference type="GO" id="GO:0046872">
    <property type="term" value="F:metal ion binding"/>
    <property type="evidence" value="ECO:0007669"/>
    <property type="project" value="UniProtKB-KW"/>
</dbReference>
<dbReference type="GO" id="GO:0016491">
    <property type="term" value="F:oxidoreductase activity"/>
    <property type="evidence" value="ECO:0007669"/>
    <property type="project" value="UniProtKB-KW"/>
</dbReference>
<evidence type="ECO:0000256" key="1">
    <source>
        <dbReference type="RuleBase" id="RU003682"/>
    </source>
</evidence>
<comment type="similarity">
    <text evidence="1">Belongs to the iron/ascorbate-dependent oxidoreductase family.</text>
</comment>
<accession>A0AA37T2T9</accession>
<dbReference type="Pfam" id="PF09859">
    <property type="entry name" value="Oxygenase-NA"/>
    <property type="match status" value="1"/>
</dbReference>
<name>A0AA37T2T9_9ALTE</name>
<evidence type="ECO:0000313" key="3">
    <source>
        <dbReference type="EMBL" id="GLR72974.1"/>
    </source>
</evidence>
<keyword evidence="1" id="KW-0560">Oxidoreductase</keyword>
<evidence type="ECO:0000313" key="4">
    <source>
        <dbReference type="Proteomes" id="UP001156601"/>
    </source>
</evidence>
<dbReference type="RefSeq" id="WP_284219394.1">
    <property type="nucleotide sequence ID" value="NZ_BSOT01000019.1"/>
</dbReference>
<reference evidence="3" key="2">
    <citation type="submission" date="2023-01" db="EMBL/GenBank/DDBJ databases">
        <title>Draft genome sequence of Agaribacter marinus strain NBRC 110023.</title>
        <authorList>
            <person name="Sun Q."/>
            <person name="Mori K."/>
        </authorList>
    </citation>
    <scope>NUCLEOTIDE SEQUENCE</scope>
    <source>
        <strain evidence="3">NBRC 110023</strain>
    </source>
</reference>
<dbReference type="InterPro" id="IPR005123">
    <property type="entry name" value="Oxoglu/Fe-dep_dioxygenase_dom"/>
</dbReference>
<organism evidence="3 4">
    <name type="scientific">Agaribacter marinus</name>
    <dbReference type="NCBI Taxonomy" id="1431249"/>
    <lineage>
        <taxon>Bacteria</taxon>
        <taxon>Pseudomonadati</taxon>
        <taxon>Pseudomonadota</taxon>
        <taxon>Gammaproteobacteria</taxon>
        <taxon>Alteromonadales</taxon>
        <taxon>Alteromonadaceae</taxon>
        <taxon>Agaribacter</taxon>
    </lineage>
</organism>
<keyword evidence="1" id="KW-0479">Metal-binding</keyword>
<dbReference type="EMBL" id="BSOT01000019">
    <property type="protein sequence ID" value="GLR72974.1"/>
    <property type="molecule type" value="Genomic_DNA"/>
</dbReference>
<dbReference type="PROSITE" id="PS51471">
    <property type="entry name" value="FE2OG_OXY"/>
    <property type="match status" value="1"/>
</dbReference>
<dbReference type="Gene3D" id="2.60.120.620">
    <property type="entry name" value="q2cbj1_9rhob like domain"/>
    <property type="match status" value="1"/>
</dbReference>
<dbReference type="Proteomes" id="UP001156601">
    <property type="component" value="Unassembled WGS sequence"/>
</dbReference>
<gene>
    <name evidence="3" type="ORF">GCM10007852_38820</name>
</gene>